<reference evidence="1 2" key="1">
    <citation type="submission" date="2017-03" db="EMBL/GenBank/DDBJ databases">
        <title>Comparative genomics of the toxic Baltic Sea cyanobacteria Nodularia spumigena UHCC 0039 and its response on varying salinity.</title>
        <authorList>
            <person name="Teikari J.E."/>
        </authorList>
    </citation>
    <scope>NUCLEOTIDE SEQUENCE [LARGE SCALE GENOMIC DNA]</scope>
    <source>
        <strain evidence="1 2">UHCC 0039</strain>
    </source>
</reference>
<dbReference type="RefSeq" id="WP_006196767.1">
    <property type="nucleotide sequence ID" value="NZ_CAWNZE010000001.1"/>
</dbReference>
<accession>A0A2S0Q759</accession>
<organism evidence="1 2">
    <name type="scientific">Nodularia spumigena UHCC 0039</name>
    <dbReference type="NCBI Taxonomy" id="1914872"/>
    <lineage>
        <taxon>Bacteria</taxon>
        <taxon>Bacillati</taxon>
        <taxon>Cyanobacteriota</taxon>
        <taxon>Cyanophyceae</taxon>
        <taxon>Nostocales</taxon>
        <taxon>Nodulariaceae</taxon>
        <taxon>Nodularia</taxon>
    </lineage>
</organism>
<dbReference type="EMBL" id="CP020114">
    <property type="protein sequence ID" value="AVZ30253.1"/>
    <property type="molecule type" value="Genomic_DNA"/>
</dbReference>
<sequence>MSTNTVKTCSFKQKIYTKTKSLGGKTVLLFSLWSCTATSLPAPDVTWNTYNNSRYGFEFPYPSNWNPLPAKVNNDGIVLVSPKNNYVEIRAWAANRLPDSKENTKTTINPNSRSSPILLAGAQPEARIFRLLSFVLLHRLPVPDSGVGEVREWGSIVKNSDS</sequence>
<evidence type="ECO:0000313" key="1">
    <source>
        <dbReference type="EMBL" id="AVZ30253.1"/>
    </source>
</evidence>
<dbReference type="Proteomes" id="UP000244056">
    <property type="component" value="Chromosome"/>
</dbReference>
<name>A0A2S0Q759_NODSP</name>
<dbReference type="KEGG" id="nsp:BMF81_01596"/>
<proteinExistence type="predicted"/>
<dbReference type="AlphaFoldDB" id="A0A2S0Q759"/>
<evidence type="ECO:0000313" key="2">
    <source>
        <dbReference type="Proteomes" id="UP000244056"/>
    </source>
</evidence>
<protein>
    <submittedName>
        <fullName evidence="1">Uncharacterized protein</fullName>
    </submittedName>
</protein>
<dbReference type="GeneID" id="78016942"/>
<gene>
    <name evidence="1" type="ORF">BMF81_01596</name>
</gene>